<dbReference type="InterPro" id="IPR036097">
    <property type="entry name" value="HisK_dim/P_sf"/>
</dbReference>
<gene>
    <name evidence="16" type="ORF">PXC00_05325</name>
</gene>
<reference evidence="16" key="2">
    <citation type="submission" date="2024-06" db="EMBL/GenBank/DDBJ databases">
        <title>Caproicibacterium argilliputei sp. nov, a novel caproic acid producing anaerobic bacterium isolated from pit mud.</title>
        <authorList>
            <person name="Xia S."/>
        </authorList>
    </citation>
    <scope>NUCLEOTIDE SEQUENCE</scope>
    <source>
        <strain evidence="16">ZCY20-5</strain>
    </source>
</reference>
<keyword evidence="4" id="KW-1003">Cell membrane</keyword>
<dbReference type="GO" id="GO:0005886">
    <property type="term" value="C:plasma membrane"/>
    <property type="evidence" value="ECO:0007669"/>
    <property type="project" value="UniProtKB-SubCell"/>
</dbReference>
<evidence type="ECO:0000256" key="11">
    <source>
        <dbReference type="ARBA" id="ARBA00022989"/>
    </source>
</evidence>
<dbReference type="InterPro" id="IPR005467">
    <property type="entry name" value="His_kinase_dom"/>
</dbReference>
<keyword evidence="10" id="KW-0067">ATP-binding</keyword>
<dbReference type="InterPro" id="IPR050398">
    <property type="entry name" value="HssS/ArlS-like"/>
</dbReference>
<feature type="domain" description="Histidine kinase" evidence="15">
    <location>
        <begin position="497"/>
        <end position="709"/>
    </location>
</feature>
<keyword evidence="11 14" id="KW-1133">Transmembrane helix</keyword>
<name>A0AA97DD61_9FIRM</name>
<evidence type="ECO:0000256" key="1">
    <source>
        <dbReference type="ARBA" id="ARBA00000085"/>
    </source>
</evidence>
<evidence type="ECO:0000313" key="16">
    <source>
        <dbReference type="EMBL" id="WOC33291.1"/>
    </source>
</evidence>
<dbReference type="Gene3D" id="1.10.287.130">
    <property type="match status" value="1"/>
</dbReference>
<dbReference type="Pfam" id="PF02518">
    <property type="entry name" value="HATPase_c"/>
    <property type="match status" value="1"/>
</dbReference>
<keyword evidence="12" id="KW-0902">Two-component regulatory system</keyword>
<dbReference type="CDD" id="cd00082">
    <property type="entry name" value="HisKA"/>
    <property type="match status" value="1"/>
</dbReference>
<reference evidence="16" key="1">
    <citation type="submission" date="2023-09" db="EMBL/GenBank/DDBJ databases">
        <authorList>
            <person name="Zeng C."/>
        </authorList>
    </citation>
    <scope>NUCLEOTIDE SEQUENCE</scope>
    <source>
        <strain evidence="16">ZCY20-5</strain>
    </source>
</reference>
<evidence type="ECO:0000259" key="15">
    <source>
        <dbReference type="PROSITE" id="PS50109"/>
    </source>
</evidence>
<dbReference type="EMBL" id="CP135996">
    <property type="protein sequence ID" value="WOC33291.1"/>
    <property type="molecule type" value="Genomic_DNA"/>
</dbReference>
<keyword evidence="9 16" id="KW-0418">Kinase</keyword>
<keyword evidence="5" id="KW-0597">Phosphoprotein</keyword>
<dbReference type="SMART" id="SM00388">
    <property type="entry name" value="HisKA"/>
    <property type="match status" value="1"/>
</dbReference>
<keyword evidence="8" id="KW-0547">Nucleotide-binding</keyword>
<evidence type="ECO:0000256" key="14">
    <source>
        <dbReference type="SAM" id="Phobius"/>
    </source>
</evidence>
<keyword evidence="7 14" id="KW-0812">Transmembrane</keyword>
<dbReference type="SUPFAM" id="SSF47384">
    <property type="entry name" value="Homodimeric domain of signal transducing histidine kinase"/>
    <property type="match status" value="1"/>
</dbReference>
<evidence type="ECO:0000256" key="9">
    <source>
        <dbReference type="ARBA" id="ARBA00022777"/>
    </source>
</evidence>
<comment type="catalytic activity">
    <reaction evidence="1">
        <text>ATP + protein L-histidine = ADP + protein N-phospho-L-histidine.</text>
        <dbReference type="EC" id="2.7.13.3"/>
    </reaction>
</comment>
<dbReference type="InterPro" id="IPR003661">
    <property type="entry name" value="HisK_dim/P_dom"/>
</dbReference>
<evidence type="ECO:0000256" key="3">
    <source>
        <dbReference type="ARBA" id="ARBA00012438"/>
    </source>
</evidence>
<dbReference type="InterPro" id="IPR036890">
    <property type="entry name" value="HATPase_C_sf"/>
</dbReference>
<dbReference type="KEGG" id="carl:PXC00_05325"/>
<evidence type="ECO:0000256" key="4">
    <source>
        <dbReference type="ARBA" id="ARBA00022475"/>
    </source>
</evidence>
<accession>A0AA97DD61</accession>
<dbReference type="Gene3D" id="3.30.565.10">
    <property type="entry name" value="Histidine kinase-like ATPase, C-terminal domain"/>
    <property type="match status" value="1"/>
</dbReference>
<organism evidence="16 17">
    <name type="scientific">Caproicibacterium argilliputei</name>
    <dbReference type="NCBI Taxonomy" id="3030016"/>
    <lineage>
        <taxon>Bacteria</taxon>
        <taxon>Bacillati</taxon>
        <taxon>Bacillota</taxon>
        <taxon>Clostridia</taxon>
        <taxon>Eubacteriales</taxon>
        <taxon>Oscillospiraceae</taxon>
        <taxon>Caproicibacterium</taxon>
    </lineage>
</organism>
<evidence type="ECO:0000256" key="2">
    <source>
        <dbReference type="ARBA" id="ARBA00004651"/>
    </source>
</evidence>
<evidence type="ECO:0000313" key="17">
    <source>
        <dbReference type="Proteomes" id="UP001300604"/>
    </source>
</evidence>
<dbReference type="PROSITE" id="PS50109">
    <property type="entry name" value="HIS_KIN"/>
    <property type="match status" value="1"/>
</dbReference>
<dbReference type="InterPro" id="IPR003594">
    <property type="entry name" value="HATPase_dom"/>
</dbReference>
<dbReference type="PANTHER" id="PTHR45528:SF1">
    <property type="entry name" value="SENSOR HISTIDINE KINASE CPXA"/>
    <property type="match status" value="1"/>
</dbReference>
<keyword evidence="13 14" id="KW-0472">Membrane</keyword>
<dbReference type="AlphaFoldDB" id="A0AA97DD61"/>
<dbReference type="EC" id="2.7.13.3" evidence="3"/>
<dbReference type="GO" id="GO:0000155">
    <property type="term" value="F:phosphorelay sensor kinase activity"/>
    <property type="evidence" value="ECO:0007669"/>
    <property type="project" value="InterPro"/>
</dbReference>
<feature type="transmembrane region" description="Helical" evidence="14">
    <location>
        <begin position="373"/>
        <end position="396"/>
    </location>
</feature>
<dbReference type="GO" id="GO:0005524">
    <property type="term" value="F:ATP binding"/>
    <property type="evidence" value="ECO:0007669"/>
    <property type="project" value="UniProtKB-KW"/>
</dbReference>
<evidence type="ECO:0000256" key="12">
    <source>
        <dbReference type="ARBA" id="ARBA00023012"/>
    </source>
</evidence>
<dbReference type="SUPFAM" id="SSF55874">
    <property type="entry name" value="ATPase domain of HSP90 chaperone/DNA topoisomerase II/histidine kinase"/>
    <property type="match status" value="1"/>
</dbReference>
<evidence type="ECO:0000256" key="7">
    <source>
        <dbReference type="ARBA" id="ARBA00022692"/>
    </source>
</evidence>
<dbReference type="Proteomes" id="UP001300604">
    <property type="component" value="Chromosome"/>
</dbReference>
<proteinExistence type="predicted"/>
<dbReference type="Pfam" id="PF00512">
    <property type="entry name" value="HisKA"/>
    <property type="match status" value="1"/>
</dbReference>
<feature type="transmembrane region" description="Helical" evidence="14">
    <location>
        <begin position="313"/>
        <end position="332"/>
    </location>
</feature>
<comment type="subcellular location">
    <subcellularLocation>
        <location evidence="2">Cell membrane</location>
        <topology evidence="2">Multi-pass membrane protein</topology>
    </subcellularLocation>
</comment>
<dbReference type="PANTHER" id="PTHR45528">
    <property type="entry name" value="SENSOR HISTIDINE KINASE CPXA"/>
    <property type="match status" value="1"/>
</dbReference>
<dbReference type="SMART" id="SM00387">
    <property type="entry name" value="HATPase_c"/>
    <property type="match status" value="1"/>
</dbReference>
<sequence length="724" mass="81534">MATKWKELKKQKEPQAAPEQVGGWRNSHLLGWVSFFLGVSLLLTVGTCFLGPRAAADAGDTSYYDLLQTDVKDTNLFRQSVLSTVNQMSRVQTNGKSYDDSSYPYSFHGYKDYAYDMLPFPCAAVENGNLIYQQGDINYSTLQSDNFRTSVPLLTVQIKDSVITQVTLTQASQPDNLPSRQWAVSLRNMLLNYRLADLTDYSGHTEKTFSIQSRTVYLAIPNHTPFTEVYQLYTSEKHLYNTITDASVLLLSAAVLLLVLSALAHAGKYRVENIFSEAVGNIPAELKLVVLAVLCFLPLFLFFYQSYNGWGLTLFRMIFLLLWYVWLAYFLFNDLRFHTFARRSLLRTLWQRAHGSLRSGSEKTPLAKQIQRWLLPLYIVVDICAILCYLFLMAAGGQMPDSLFFFSFVPLSATLALVFYLEYRCWKKCEFLGLQMAKLTEQIRLLRSGSQPQPIHVGGCEQLSAAAYDLNDLQGGIEEAVNQRVRSERMKVELVTNVSHDLKTPLTSIISYVDLLQEEELSPTARDYVQILAQKSDRLKAIVQDVFDVSKAVSGNLTVNSKTLDLAKLLRQTLADMDERIAAAPVTFRTQLPDRPVWIHSDGDRLYRVFQNLFQNAAQYSLENSRIFVTLTIDPVNACVRIRNTSKYEIGDAQALLERFTRGDKNRTTEGSGLGLSIAQSFTQACGGRFSISAQADLFTAEVVLPLGQPPKAESTSANTTDFQ</sequence>
<feature type="transmembrane region" description="Helical" evidence="14">
    <location>
        <begin position="288"/>
        <end position="307"/>
    </location>
</feature>
<protein>
    <recommendedName>
        <fullName evidence="3">histidine kinase</fullName>
        <ecNumber evidence="3">2.7.13.3</ecNumber>
    </recommendedName>
</protein>
<evidence type="ECO:0000256" key="5">
    <source>
        <dbReference type="ARBA" id="ARBA00022553"/>
    </source>
</evidence>
<feature type="transmembrane region" description="Helical" evidence="14">
    <location>
        <begin position="246"/>
        <end position="267"/>
    </location>
</feature>
<keyword evidence="6" id="KW-0808">Transferase</keyword>
<dbReference type="FunFam" id="1.10.287.130:FF:000001">
    <property type="entry name" value="Two-component sensor histidine kinase"/>
    <property type="match status" value="1"/>
</dbReference>
<evidence type="ECO:0000256" key="6">
    <source>
        <dbReference type="ARBA" id="ARBA00022679"/>
    </source>
</evidence>
<dbReference type="RefSeq" id="WP_275845577.1">
    <property type="nucleotide sequence ID" value="NZ_CP135996.1"/>
</dbReference>
<evidence type="ECO:0000256" key="13">
    <source>
        <dbReference type="ARBA" id="ARBA00023136"/>
    </source>
</evidence>
<evidence type="ECO:0000256" key="10">
    <source>
        <dbReference type="ARBA" id="ARBA00022840"/>
    </source>
</evidence>
<feature type="transmembrane region" description="Helical" evidence="14">
    <location>
        <begin position="29"/>
        <end position="52"/>
    </location>
</feature>
<evidence type="ECO:0000256" key="8">
    <source>
        <dbReference type="ARBA" id="ARBA00022741"/>
    </source>
</evidence>
<keyword evidence="17" id="KW-1185">Reference proteome</keyword>
<feature type="transmembrane region" description="Helical" evidence="14">
    <location>
        <begin position="402"/>
        <end position="421"/>
    </location>
</feature>